<evidence type="ECO:0000313" key="1">
    <source>
        <dbReference type="EMBL" id="CAK7349914.1"/>
    </source>
</evidence>
<keyword evidence="2" id="KW-1185">Reference proteome</keyword>
<gene>
    <name evidence="1" type="ORF">DCAF_LOCUS22637</name>
</gene>
<dbReference type="AlphaFoldDB" id="A0AAV1SEM8"/>
<proteinExistence type="predicted"/>
<dbReference type="EMBL" id="CAWUPB010001178">
    <property type="protein sequence ID" value="CAK7349914.1"/>
    <property type="molecule type" value="Genomic_DNA"/>
</dbReference>
<reference evidence="1 2" key="1">
    <citation type="submission" date="2024-01" db="EMBL/GenBank/DDBJ databases">
        <authorList>
            <person name="Waweru B."/>
        </authorList>
    </citation>
    <scope>NUCLEOTIDE SEQUENCE [LARGE SCALE GENOMIC DNA]</scope>
</reference>
<name>A0AAV1SEM8_9ROSI</name>
<comment type="caution">
    <text evidence="1">The sequence shown here is derived from an EMBL/GenBank/DDBJ whole genome shotgun (WGS) entry which is preliminary data.</text>
</comment>
<feature type="non-terminal residue" evidence="1">
    <location>
        <position position="62"/>
    </location>
</feature>
<accession>A0AAV1SEM8</accession>
<protein>
    <submittedName>
        <fullName evidence="1">Uncharacterized protein</fullName>
    </submittedName>
</protein>
<feature type="non-terminal residue" evidence="1">
    <location>
        <position position="1"/>
    </location>
</feature>
<dbReference type="Proteomes" id="UP001314170">
    <property type="component" value="Unassembled WGS sequence"/>
</dbReference>
<evidence type="ECO:0000313" key="2">
    <source>
        <dbReference type="Proteomes" id="UP001314170"/>
    </source>
</evidence>
<organism evidence="1 2">
    <name type="scientific">Dovyalis caffra</name>
    <dbReference type="NCBI Taxonomy" id="77055"/>
    <lineage>
        <taxon>Eukaryota</taxon>
        <taxon>Viridiplantae</taxon>
        <taxon>Streptophyta</taxon>
        <taxon>Embryophyta</taxon>
        <taxon>Tracheophyta</taxon>
        <taxon>Spermatophyta</taxon>
        <taxon>Magnoliopsida</taxon>
        <taxon>eudicotyledons</taxon>
        <taxon>Gunneridae</taxon>
        <taxon>Pentapetalae</taxon>
        <taxon>rosids</taxon>
        <taxon>fabids</taxon>
        <taxon>Malpighiales</taxon>
        <taxon>Salicaceae</taxon>
        <taxon>Flacourtieae</taxon>
        <taxon>Dovyalis</taxon>
    </lineage>
</organism>
<sequence>RERSSVTLELRKEFRFRFWKGEGGSDACERRSLLRNESKGSLKMNSAHTVAVSPDFRFSIYK</sequence>